<keyword evidence="3" id="KW-1185">Reference proteome</keyword>
<name>A0ABU6WH23_9FABA</name>
<sequence>MSFPGKRNIWSHSDPGSLLFDPEIKRTLHRTSQARRRTELARPALNNNPFYSSDSSSDSDTQSSSSVSGNYKEKKLGAKHNLKKEEELKNQGNFKAGAMNHARTAFRPRLGVGFHHSPRLGVAKEAQTTPEPSCSVLQTPTEPHDRAIFTLGREPNASINLRGNDTLLTLYYLIRSGALAGGSLRFRKDFGHQIFGAVAGD</sequence>
<feature type="region of interest" description="Disordered" evidence="1">
    <location>
        <begin position="29"/>
        <end position="86"/>
    </location>
</feature>
<gene>
    <name evidence="2" type="ORF">PIB30_048795</name>
</gene>
<organism evidence="2 3">
    <name type="scientific">Stylosanthes scabra</name>
    <dbReference type="NCBI Taxonomy" id="79078"/>
    <lineage>
        <taxon>Eukaryota</taxon>
        <taxon>Viridiplantae</taxon>
        <taxon>Streptophyta</taxon>
        <taxon>Embryophyta</taxon>
        <taxon>Tracheophyta</taxon>
        <taxon>Spermatophyta</taxon>
        <taxon>Magnoliopsida</taxon>
        <taxon>eudicotyledons</taxon>
        <taxon>Gunneridae</taxon>
        <taxon>Pentapetalae</taxon>
        <taxon>rosids</taxon>
        <taxon>fabids</taxon>
        <taxon>Fabales</taxon>
        <taxon>Fabaceae</taxon>
        <taxon>Papilionoideae</taxon>
        <taxon>50 kb inversion clade</taxon>
        <taxon>dalbergioids sensu lato</taxon>
        <taxon>Dalbergieae</taxon>
        <taxon>Pterocarpus clade</taxon>
        <taxon>Stylosanthes</taxon>
    </lineage>
</organism>
<comment type="caution">
    <text evidence="2">The sequence shown here is derived from an EMBL/GenBank/DDBJ whole genome shotgun (WGS) entry which is preliminary data.</text>
</comment>
<evidence type="ECO:0000256" key="1">
    <source>
        <dbReference type="SAM" id="MobiDB-lite"/>
    </source>
</evidence>
<evidence type="ECO:0000313" key="2">
    <source>
        <dbReference type="EMBL" id="MED6184584.1"/>
    </source>
</evidence>
<reference evidence="2 3" key="1">
    <citation type="journal article" date="2023" name="Plants (Basel)">
        <title>Bridging the Gap: Combining Genomics and Transcriptomics Approaches to Understand Stylosanthes scabra, an Orphan Legume from the Brazilian Caatinga.</title>
        <authorList>
            <person name="Ferreira-Neto J.R.C."/>
            <person name="da Silva M.D."/>
            <person name="Binneck E."/>
            <person name="de Melo N.F."/>
            <person name="da Silva R.H."/>
            <person name="de Melo A.L.T.M."/>
            <person name="Pandolfi V."/>
            <person name="Bustamante F.O."/>
            <person name="Brasileiro-Vidal A.C."/>
            <person name="Benko-Iseppon A.M."/>
        </authorList>
    </citation>
    <scope>NUCLEOTIDE SEQUENCE [LARGE SCALE GENOMIC DNA]</scope>
    <source>
        <tissue evidence="2">Leaves</tissue>
    </source>
</reference>
<accession>A0ABU6WH23</accession>
<dbReference type="EMBL" id="JASCZI010181565">
    <property type="protein sequence ID" value="MED6184584.1"/>
    <property type="molecule type" value="Genomic_DNA"/>
</dbReference>
<feature type="compositionally biased region" description="Low complexity" evidence="1">
    <location>
        <begin position="52"/>
        <end position="68"/>
    </location>
</feature>
<evidence type="ECO:0000313" key="3">
    <source>
        <dbReference type="Proteomes" id="UP001341840"/>
    </source>
</evidence>
<proteinExistence type="predicted"/>
<protein>
    <submittedName>
        <fullName evidence="2">Uncharacterized protein</fullName>
    </submittedName>
</protein>
<dbReference type="Proteomes" id="UP001341840">
    <property type="component" value="Unassembled WGS sequence"/>
</dbReference>